<name>S3V7R7_9LEPT</name>
<accession>S3V7R7</accession>
<proteinExistence type="predicted"/>
<gene>
    <name evidence="1" type="ORF">LEP1GSC058_0254</name>
</gene>
<evidence type="ECO:0000313" key="2">
    <source>
        <dbReference type="Proteomes" id="UP000014540"/>
    </source>
</evidence>
<dbReference type="STRING" id="1193011.LEP1GSC058_0254"/>
<keyword evidence="2" id="KW-1185">Reference proteome</keyword>
<organism evidence="1 2">
    <name type="scientific">Leptospira fainei serovar Hurstbridge str. BUT 6</name>
    <dbReference type="NCBI Taxonomy" id="1193011"/>
    <lineage>
        <taxon>Bacteria</taxon>
        <taxon>Pseudomonadati</taxon>
        <taxon>Spirochaetota</taxon>
        <taxon>Spirochaetia</taxon>
        <taxon>Leptospirales</taxon>
        <taxon>Leptospiraceae</taxon>
        <taxon>Leptospira</taxon>
    </lineage>
</organism>
<protein>
    <submittedName>
        <fullName evidence="1">Uncharacterized protein</fullName>
    </submittedName>
</protein>
<evidence type="ECO:0000313" key="1">
    <source>
        <dbReference type="EMBL" id="EPG72455.1"/>
    </source>
</evidence>
<comment type="caution">
    <text evidence="1">The sequence shown here is derived from an EMBL/GenBank/DDBJ whole genome shotgun (WGS) entry which is preliminary data.</text>
</comment>
<dbReference type="Proteomes" id="UP000014540">
    <property type="component" value="Unassembled WGS sequence"/>
</dbReference>
<dbReference type="AlphaFoldDB" id="S3V7R7"/>
<sequence>MHRISLSIKTRFPKCIASLGDGIYDMKYRNFSRNNPKFNRKDRLSEDLSKIDFFYSMQNFVYT</sequence>
<dbReference type="EMBL" id="AKWZ02000012">
    <property type="protein sequence ID" value="EPG72455.1"/>
    <property type="molecule type" value="Genomic_DNA"/>
</dbReference>
<reference evidence="1" key="1">
    <citation type="submission" date="2013-04" db="EMBL/GenBank/DDBJ databases">
        <authorList>
            <person name="Harkins D.M."/>
            <person name="Durkin A.S."/>
            <person name="Selengut J.D."/>
            <person name="Sanka R."/>
            <person name="DePew J."/>
            <person name="Purushe J."/>
            <person name="Ahmed A."/>
            <person name="van der Linden H."/>
            <person name="Goris M.G.A."/>
            <person name="Hartskeerl R.A."/>
            <person name="Vinetz J.M."/>
            <person name="Sutton G.G."/>
            <person name="Nelson W.C."/>
            <person name="Fouts D.E."/>
        </authorList>
    </citation>
    <scope>NUCLEOTIDE SEQUENCE [LARGE SCALE GENOMIC DNA]</scope>
    <source>
        <strain evidence="1">BUT 6</strain>
    </source>
</reference>